<evidence type="ECO:0000313" key="3">
    <source>
        <dbReference type="Proteomes" id="UP000499080"/>
    </source>
</evidence>
<evidence type="ECO:0000313" key="2">
    <source>
        <dbReference type="EMBL" id="GBM33235.1"/>
    </source>
</evidence>
<reference evidence="2 3" key="1">
    <citation type="journal article" date="2019" name="Sci. Rep.">
        <title>Orb-weaving spider Araneus ventricosus genome elucidates the spidroin gene catalogue.</title>
        <authorList>
            <person name="Kono N."/>
            <person name="Nakamura H."/>
            <person name="Ohtoshi R."/>
            <person name="Moran D.A.P."/>
            <person name="Shinohara A."/>
            <person name="Yoshida Y."/>
            <person name="Fujiwara M."/>
            <person name="Mori M."/>
            <person name="Tomita M."/>
            <person name="Arakawa K."/>
        </authorList>
    </citation>
    <scope>NUCLEOTIDE SEQUENCE [LARGE SCALE GENOMIC DNA]</scope>
</reference>
<comment type="caution">
    <text evidence="2">The sequence shown here is derived from an EMBL/GenBank/DDBJ whole genome shotgun (WGS) entry which is preliminary data.</text>
</comment>
<organism evidence="2 3">
    <name type="scientific">Araneus ventricosus</name>
    <name type="common">Orbweaver spider</name>
    <name type="synonym">Epeira ventricosa</name>
    <dbReference type="NCBI Taxonomy" id="182803"/>
    <lineage>
        <taxon>Eukaryota</taxon>
        <taxon>Metazoa</taxon>
        <taxon>Ecdysozoa</taxon>
        <taxon>Arthropoda</taxon>
        <taxon>Chelicerata</taxon>
        <taxon>Arachnida</taxon>
        <taxon>Araneae</taxon>
        <taxon>Araneomorphae</taxon>
        <taxon>Entelegynae</taxon>
        <taxon>Araneoidea</taxon>
        <taxon>Araneidae</taxon>
        <taxon>Araneus</taxon>
    </lineage>
</organism>
<dbReference type="AlphaFoldDB" id="A0A4Y2EZD3"/>
<dbReference type="Proteomes" id="UP000499080">
    <property type="component" value="Unassembled WGS sequence"/>
</dbReference>
<accession>A0A4Y2EZD3</accession>
<name>A0A4Y2EZD3_ARAVE</name>
<gene>
    <name evidence="2" type="ORF">AVEN_91635_1</name>
</gene>
<keyword evidence="3" id="KW-1185">Reference proteome</keyword>
<sequence length="113" mass="12528">MPVNHYLTYSAHFLPSLIKENILSGKISDYKFKRTPANASEGVLPPVKSSKPLTATDRPSYLLSPPESEPDQYANPNSANPCIPLVQSSSEIMTQNKIIHSEPYSRVCRCVSH</sequence>
<protein>
    <submittedName>
        <fullName evidence="2">Uncharacterized protein</fullName>
    </submittedName>
</protein>
<feature type="region of interest" description="Disordered" evidence="1">
    <location>
        <begin position="37"/>
        <end position="82"/>
    </location>
</feature>
<proteinExistence type="predicted"/>
<dbReference type="EMBL" id="BGPR01000729">
    <property type="protein sequence ID" value="GBM33235.1"/>
    <property type="molecule type" value="Genomic_DNA"/>
</dbReference>
<evidence type="ECO:0000256" key="1">
    <source>
        <dbReference type="SAM" id="MobiDB-lite"/>
    </source>
</evidence>